<dbReference type="EMBL" id="FLRH01000003">
    <property type="protein sequence ID" value="SBT63903.1"/>
    <property type="molecule type" value="Genomic_DNA"/>
</dbReference>
<proteinExistence type="predicted"/>
<organism evidence="2 3">
    <name type="scientific">Micromonospora sediminicola</name>
    <dbReference type="NCBI Taxonomy" id="946078"/>
    <lineage>
        <taxon>Bacteria</taxon>
        <taxon>Bacillati</taxon>
        <taxon>Actinomycetota</taxon>
        <taxon>Actinomycetes</taxon>
        <taxon>Micromonosporales</taxon>
        <taxon>Micromonosporaceae</taxon>
        <taxon>Micromonospora</taxon>
    </lineage>
</organism>
<sequence length="62" mass="6719">MIWPFRRRSRQPAPLDTTGPATVYPQRAGALPAPEWNGPTLITTVSPLLTPGQLHRGDGSGR</sequence>
<keyword evidence="3" id="KW-1185">Reference proteome</keyword>
<dbReference type="OrthoDB" id="3402170at2"/>
<dbReference type="STRING" id="946078.GA0070622_0871"/>
<reference evidence="3" key="1">
    <citation type="submission" date="2016-06" db="EMBL/GenBank/DDBJ databases">
        <authorList>
            <person name="Varghese N."/>
            <person name="Submissions Spin"/>
        </authorList>
    </citation>
    <scope>NUCLEOTIDE SEQUENCE [LARGE SCALE GENOMIC DNA]</scope>
    <source>
        <strain evidence="3">DSM 45794</strain>
    </source>
</reference>
<dbReference type="RefSeq" id="WP_091568817.1">
    <property type="nucleotide sequence ID" value="NZ_FLRH01000003.1"/>
</dbReference>
<evidence type="ECO:0000313" key="3">
    <source>
        <dbReference type="Proteomes" id="UP000199558"/>
    </source>
</evidence>
<protein>
    <submittedName>
        <fullName evidence="2">Uncharacterized protein</fullName>
    </submittedName>
</protein>
<feature type="region of interest" description="Disordered" evidence="1">
    <location>
        <begin position="1"/>
        <end position="39"/>
    </location>
</feature>
<evidence type="ECO:0000313" key="2">
    <source>
        <dbReference type="EMBL" id="SBT63903.1"/>
    </source>
</evidence>
<name>A0A1A9B465_9ACTN</name>
<evidence type="ECO:0000256" key="1">
    <source>
        <dbReference type="SAM" id="MobiDB-lite"/>
    </source>
</evidence>
<gene>
    <name evidence="2" type="ORF">GA0070622_0871</name>
</gene>
<accession>A0A1A9B465</accession>
<feature type="compositionally biased region" description="Basic residues" evidence="1">
    <location>
        <begin position="1"/>
        <end position="10"/>
    </location>
</feature>
<dbReference type="AlphaFoldDB" id="A0A1A9B465"/>
<dbReference type="Proteomes" id="UP000199558">
    <property type="component" value="Unassembled WGS sequence"/>
</dbReference>